<dbReference type="EMBL" id="CP002536">
    <property type="protein sequence ID" value="ADY25379.1"/>
    <property type="molecule type" value="Genomic_DNA"/>
</dbReference>
<reference evidence="3 4" key="2">
    <citation type="journal article" date="2012" name="Stand. Genomic Sci.">
        <title>Complete genome sequence of the orange-red pigmented, radioresistant Deinococcus proteolyticus type strain (MRP(T)).</title>
        <authorList>
            <person name="Copeland A."/>
            <person name="Zeytun A."/>
            <person name="Yassawong M."/>
            <person name="Nolan M."/>
            <person name="Lucas S."/>
            <person name="Hammon N."/>
            <person name="Deshpande S."/>
            <person name="Cheng J.F."/>
            <person name="Han C."/>
            <person name="Tapia R."/>
            <person name="Goodwin L.A."/>
            <person name="Pitluck S."/>
            <person name="Mavromatis K."/>
            <person name="Liolios K."/>
            <person name="Pagani I."/>
            <person name="Ivanova N."/>
            <person name="Mikhailova N."/>
            <person name="Pati A."/>
            <person name="Chen A."/>
            <person name="Palaniappan K."/>
            <person name="Land M."/>
            <person name="Hauser L."/>
            <person name="Jeffries C.D."/>
            <person name="Brambilla E.M."/>
            <person name="Rohde M."/>
            <person name="Sikorski J."/>
            <person name="Pukall R."/>
            <person name="Goker M."/>
            <person name="Detter J.C."/>
            <person name="Woyke T."/>
            <person name="Bristow J."/>
            <person name="Eisen J.A."/>
            <person name="Markowitz V."/>
            <person name="Hugenholtz P."/>
            <person name="Kyrpides N.C."/>
            <person name="Klenk H.P."/>
            <person name="Lapidus A."/>
        </authorList>
    </citation>
    <scope>NUCLEOTIDE SEQUENCE [LARGE SCALE GENOMIC DNA]</scope>
    <source>
        <strain evidence="4">ATCC 35074 / DSM 20540 / JCM 6276 / NBRC 101906 / NCIMB 13154 / VKM Ac-1939 / CCM 2703 / MRP</strain>
    </source>
</reference>
<evidence type="ECO:0000313" key="4">
    <source>
        <dbReference type="Proteomes" id="UP000007718"/>
    </source>
</evidence>
<accession>F0RP64</accession>
<gene>
    <name evidence="3" type="ordered locus">Deipr_0206</name>
</gene>
<protein>
    <submittedName>
        <fullName evidence="3">Uncharacterized protein</fullName>
    </submittedName>
</protein>
<keyword evidence="4" id="KW-1185">Reference proteome</keyword>
<sequence length="66" mass="7071">MSHPYPPTRPVSSPSAQQTGTPPGPDQTTPRTRPVVPVGTLAVVAFLFLNIVFMWMLALGVQQGRA</sequence>
<organism evidence="3 4">
    <name type="scientific">Deinococcus proteolyticus (strain ATCC 35074 / DSM 20540 / JCM 6276 / NBRC 101906 / NCIMB 13154 / VKM Ac-1939 / CCM 2703 / MRP)</name>
    <dbReference type="NCBI Taxonomy" id="693977"/>
    <lineage>
        <taxon>Bacteria</taxon>
        <taxon>Thermotogati</taxon>
        <taxon>Deinococcota</taxon>
        <taxon>Deinococci</taxon>
        <taxon>Deinococcales</taxon>
        <taxon>Deinococcaceae</taxon>
        <taxon>Deinococcus</taxon>
    </lineage>
</organism>
<reference evidence="4" key="1">
    <citation type="submission" date="2011-02" db="EMBL/GenBank/DDBJ databases">
        <title>The complete sequence of chromosome of Deinococcus proteolyticus DSM 20540.</title>
        <authorList>
            <consortium name="US DOE Joint Genome Institute (JGI-PGF)"/>
            <person name="Lucas S."/>
            <person name="Copeland A."/>
            <person name="Lapidus A."/>
            <person name="Bruce D."/>
            <person name="Goodwin L."/>
            <person name="Pitluck S."/>
            <person name="Kyrpides N."/>
            <person name="Mavromatis K."/>
            <person name="Pagani I."/>
            <person name="Ivanova N."/>
            <person name="Ovchinnikova G."/>
            <person name="Zeytun A."/>
            <person name="Detter J.C."/>
            <person name="Han C."/>
            <person name="Land M."/>
            <person name="Hauser L."/>
            <person name="Markowitz V."/>
            <person name="Cheng J.-F."/>
            <person name="Hugenholtz P."/>
            <person name="Woyke T."/>
            <person name="Wu D."/>
            <person name="Pukall R."/>
            <person name="Steenblock K."/>
            <person name="Brambilla E."/>
            <person name="Klenk H.-P."/>
            <person name="Eisen J.A."/>
        </authorList>
    </citation>
    <scope>NUCLEOTIDE SEQUENCE [LARGE SCALE GENOMIC DNA]</scope>
    <source>
        <strain evidence="4">ATCC 35074 / DSM 20540 / JCM 6276 / NBRC 101906 / NCIMB 13154 / VKM Ac-1939 / CCM 2703 / MRP</strain>
    </source>
</reference>
<keyword evidence="2" id="KW-0472">Membrane</keyword>
<feature type="compositionally biased region" description="Low complexity" evidence="1">
    <location>
        <begin position="17"/>
        <end position="33"/>
    </location>
</feature>
<evidence type="ECO:0000313" key="3">
    <source>
        <dbReference type="EMBL" id="ADY25379.1"/>
    </source>
</evidence>
<dbReference type="HOGENOM" id="CLU_2823986_0_0_0"/>
<evidence type="ECO:0000256" key="1">
    <source>
        <dbReference type="SAM" id="MobiDB-lite"/>
    </source>
</evidence>
<feature type="region of interest" description="Disordered" evidence="1">
    <location>
        <begin position="1"/>
        <end position="33"/>
    </location>
</feature>
<proteinExistence type="predicted"/>
<evidence type="ECO:0000256" key="2">
    <source>
        <dbReference type="SAM" id="Phobius"/>
    </source>
</evidence>
<feature type="transmembrane region" description="Helical" evidence="2">
    <location>
        <begin position="38"/>
        <end position="61"/>
    </location>
</feature>
<dbReference type="KEGG" id="dpt:Deipr_0206"/>
<name>F0RP64_DEIPM</name>
<dbReference type="AlphaFoldDB" id="F0RP64"/>
<dbReference type="OrthoDB" id="72626at2"/>
<dbReference type="RefSeq" id="WP_013613988.1">
    <property type="nucleotide sequence ID" value="NC_015161.1"/>
</dbReference>
<dbReference type="Proteomes" id="UP000007718">
    <property type="component" value="Chromosome"/>
</dbReference>
<keyword evidence="2" id="KW-1133">Transmembrane helix</keyword>
<keyword evidence="2" id="KW-0812">Transmembrane</keyword>
<dbReference type="STRING" id="693977.Deipr_0206"/>